<dbReference type="Proteomes" id="UP000824094">
    <property type="component" value="Unassembled WGS sequence"/>
</dbReference>
<dbReference type="AlphaFoldDB" id="A0A9D1MH64"/>
<accession>A0A9D1MH64</accession>
<evidence type="ECO:0000313" key="2">
    <source>
        <dbReference type="Proteomes" id="UP000824094"/>
    </source>
</evidence>
<dbReference type="EMBL" id="DVNF01000038">
    <property type="protein sequence ID" value="HIU59984.1"/>
    <property type="molecule type" value="Genomic_DNA"/>
</dbReference>
<dbReference type="PANTHER" id="PTHR35788:SF1">
    <property type="entry name" value="EXPORTED PROTEIN"/>
    <property type="match status" value="1"/>
</dbReference>
<reference evidence="1" key="2">
    <citation type="journal article" date="2021" name="PeerJ">
        <title>Extensive microbial diversity within the chicken gut microbiome revealed by metagenomics and culture.</title>
        <authorList>
            <person name="Gilroy R."/>
            <person name="Ravi A."/>
            <person name="Getino M."/>
            <person name="Pursley I."/>
            <person name="Horton D.L."/>
            <person name="Alikhan N.F."/>
            <person name="Baker D."/>
            <person name="Gharbi K."/>
            <person name="Hall N."/>
            <person name="Watson M."/>
            <person name="Adriaenssens E.M."/>
            <person name="Foster-Nyarko E."/>
            <person name="Jarju S."/>
            <person name="Secka A."/>
            <person name="Antonio M."/>
            <person name="Oren A."/>
            <person name="Chaudhuri R.R."/>
            <person name="La Ragione R."/>
            <person name="Hildebrand F."/>
            <person name="Pallen M.J."/>
        </authorList>
    </citation>
    <scope>NUCLEOTIDE SEQUENCE</scope>
    <source>
        <strain evidence="1">18911</strain>
    </source>
</reference>
<dbReference type="Pfam" id="PF04294">
    <property type="entry name" value="VanW"/>
    <property type="match status" value="1"/>
</dbReference>
<name>A0A9D1MH64_9FIRM</name>
<dbReference type="PANTHER" id="PTHR35788">
    <property type="entry name" value="EXPORTED PROTEIN-RELATED"/>
    <property type="match status" value="1"/>
</dbReference>
<gene>
    <name evidence="1" type="ORF">IAB05_01180</name>
</gene>
<dbReference type="InterPro" id="IPR007391">
    <property type="entry name" value="Vancomycin_resist_VanW"/>
</dbReference>
<protein>
    <submittedName>
        <fullName evidence="1">VanW family protein</fullName>
    </submittedName>
</protein>
<proteinExistence type="predicted"/>
<comment type="caution">
    <text evidence="1">The sequence shown here is derived from an EMBL/GenBank/DDBJ whole genome shotgun (WGS) entry which is preliminary data.</text>
</comment>
<evidence type="ECO:0000313" key="1">
    <source>
        <dbReference type="EMBL" id="HIU59984.1"/>
    </source>
</evidence>
<sequence>MPGFLRKIQFICILGILIFISSYPITDKIQITASAEETGEVYFDQLMGEFSTSYATSGHGRRTNVELAAKALDGARVLPGEQFSFNKTVGVRSAERGYMPAPVIEGGKYVNGIGGGVCQVSTTLYNAVIRSGFERVSAVRHTIPAGYVPLSMDAAVSEYTDFLFVNDSPYPVRIECKAIKGNLTAKLYGFPYYTDGLSVKFVSNLIKVTPCTEYQIEPDYSGALNPGESERIVRATIPKRESELIKITYYMGKEVERKRFRHDVYPAVKGIKIKADQPLPDISIF</sequence>
<reference evidence="1" key="1">
    <citation type="submission" date="2020-10" db="EMBL/GenBank/DDBJ databases">
        <authorList>
            <person name="Gilroy R."/>
        </authorList>
    </citation>
    <scope>NUCLEOTIDE SEQUENCE</scope>
    <source>
        <strain evidence="1">18911</strain>
    </source>
</reference>
<organism evidence="1 2">
    <name type="scientific">Candidatus Stercoripulliclostridium merdigallinarum</name>
    <dbReference type="NCBI Taxonomy" id="2840951"/>
    <lineage>
        <taxon>Bacteria</taxon>
        <taxon>Bacillati</taxon>
        <taxon>Bacillota</taxon>
        <taxon>Clostridia</taxon>
        <taxon>Eubacteriales</taxon>
        <taxon>Candidatus Stercoripulliclostridium</taxon>
    </lineage>
</organism>
<dbReference type="InterPro" id="IPR052913">
    <property type="entry name" value="Glycopeptide_resist_protein"/>
</dbReference>